<gene>
    <name evidence="1" type="ORF">BOX15_Mlig026847g2</name>
</gene>
<evidence type="ECO:0000313" key="2">
    <source>
        <dbReference type="Proteomes" id="UP000215902"/>
    </source>
</evidence>
<name>A0A267E8Z1_9PLAT</name>
<dbReference type="EMBL" id="NIVC01002499">
    <property type="protein sequence ID" value="PAA57347.1"/>
    <property type="molecule type" value="Genomic_DNA"/>
</dbReference>
<sequence>MQQPWSYNLGMSFQCGNEACNASGCDGDNYDDGCGSAAMQPYSVNPELMFPQQLYSSDCQQQDLMEQFQQQQQQQEQPLMNLLAPNDFLMMQLFQPQPEQPEQPDDNEIFGGGGGMCSALGCCGMAQSGETDGMQAGGWPLQISMASSDMQFGLQPICSNGECEGGGSEMCCSFQSDSNGDSGGGGGGSEMCCGFGSDSSVGGLSMANFSGWNPWQRAVGMLPDI</sequence>
<evidence type="ECO:0000313" key="1">
    <source>
        <dbReference type="EMBL" id="PAA57347.1"/>
    </source>
</evidence>
<dbReference type="AlphaFoldDB" id="A0A267E8Z1"/>
<accession>A0A267E8Z1</accession>
<dbReference type="Proteomes" id="UP000215902">
    <property type="component" value="Unassembled WGS sequence"/>
</dbReference>
<proteinExistence type="predicted"/>
<comment type="caution">
    <text evidence="1">The sequence shown here is derived from an EMBL/GenBank/DDBJ whole genome shotgun (WGS) entry which is preliminary data.</text>
</comment>
<keyword evidence="2" id="KW-1185">Reference proteome</keyword>
<reference evidence="1 2" key="1">
    <citation type="submission" date="2017-06" db="EMBL/GenBank/DDBJ databases">
        <title>A platform for efficient transgenesis in Macrostomum lignano, a flatworm model organism for stem cell research.</title>
        <authorList>
            <person name="Berezikov E."/>
        </authorList>
    </citation>
    <scope>NUCLEOTIDE SEQUENCE [LARGE SCALE GENOMIC DNA]</scope>
    <source>
        <strain evidence="1">DV1</strain>
        <tissue evidence="1">Whole organism</tissue>
    </source>
</reference>
<protein>
    <submittedName>
        <fullName evidence="1">Uncharacterized protein</fullName>
    </submittedName>
</protein>
<organism evidence="1 2">
    <name type="scientific">Macrostomum lignano</name>
    <dbReference type="NCBI Taxonomy" id="282301"/>
    <lineage>
        <taxon>Eukaryota</taxon>
        <taxon>Metazoa</taxon>
        <taxon>Spiralia</taxon>
        <taxon>Lophotrochozoa</taxon>
        <taxon>Platyhelminthes</taxon>
        <taxon>Rhabditophora</taxon>
        <taxon>Macrostomorpha</taxon>
        <taxon>Macrostomida</taxon>
        <taxon>Macrostomidae</taxon>
        <taxon>Macrostomum</taxon>
    </lineage>
</organism>